<gene>
    <name evidence="1" type="ORF">B5807_11950</name>
</gene>
<keyword evidence="2" id="KW-1185">Reference proteome</keyword>
<dbReference type="InParanoid" id="A0A1Y2LIS1"/>
<organism evidence="1 2">
    <name type="scientific">Epicoccum nigrum</name>
    <name type="common">Soil fungus</name>
    <name type="synonym">Epicoccum purpurascens</name>
    <dbReference type="NCBI Taxonomy" id="105696"/>
    <lineage>
        <taxon>Eukaryota</taxon>
        <taxon>Fungi</taxon>
        <taxon>Dikarya</taxon>
        <taxon>Ascomycota</taxon>
        <taxon>Pezizomycotina</taxon>
        <taxon>Dothideomycetes</taxon>
        <taxon>Pleosporomycetidae</taxon>
        <taxon>Pleosporales</taxon>
        <taxon>Pleosporineae</taxon>
        <taxon>Didymellaceae</taxon>
        <taxon>Epicoccum</taxon>
    </lineage>
</organism>
<dbReference type="EMBL" id="KZ107865">
    <property type="protein sequence ID" value="OSS43479.1"/>
    <property type="molecule type" value="Genomic_DNA"/>
</dbReference>
<name>A0A1Y2LIS1_EPING</name>
<evidence type="ECO:0000313" key="2">
    <source>
        <dbReference type="Proteomes" id="UP000193240"/>
    </source>
</evidence>
<dbReference type="PANTHER" id="PTHR28180:SF2">
    <property type="entry name" value="PEROXISOMAL PROTEIN 2"/>
    <property type="match status" value="1"/>
</dbReference>
<dbReference type="InterPro" id="IPR029032">
    <property type="entry name" value="AhpD-like"/>
</dbReference>
<dbReference type="Proteomes" id="UP000193240">
    <property type="component" value="Unassembled WGS sequence"/>
</dbReference>
<dbReference type="InterPro" id="IPR052999">
    <property type="entry name" value="PTS1_Protein"/>
</dbReference>
<dbReference type="PANTHER" id="PTHR28180">
    <property type="entry name" value="CONSERVED MITOCHONDRIAL PROTEIN-RELATED"/>
    <property type="match status" value="1"/>
</dbReference>
<accession>A0A1Y2LIS1</accession>
<dbReference type="STRING" id="105696.A0A1Y2LIS1"/>
<sequence length="184" mass="20046">MLSAFRASLPLCIASSLDAKPSRCLHVSNIESVNARGRALWKQIHRPLDTTLEHKLAQAHPDLPVFIVHNVYGGLFADPERVTGAMLGRIATSLCAIACLRAQQGVGPQLLGHVCGLKKAWEDGSWKSDPHAGEEHAVRWLVSDEGCIWHLCADQAKALMMLSLIQRVVALQHRAGDDSSKGFT</sequence>
<dbReference type="AlphaFoldDB" id="A0A1Y2LIS1"/>
<dbReference type="Gene3D" id="1.20.1290.10">
    <property type="entry name" value="AhpD-like"/>
    <property type="match status" value="1"/>
</dbReference>
<dbReference type="FunCoup" id="A0A1Y2LIS1">
    <property type="interactions" value="6"/>
</dbReference>
<proteinExistence type="predicted"/>
<dbReference type="OMA" id="YWLASEE"/>
<reference evidence="1 2" key="1">
    <citation type="journal article" date="2017" name="Genome Announc.">
        <title>Genome sequence of the saprophytic ascomycete Epicoccum nigrum ICMP 19927 strain isolated from New Zealand.</title>
        <authorList>
            <person name="Fokin M."/>
            <person name="Fleetwood D."/>
            <person name="Weir B.S."/>
            <person name="Villas-Boas S.G."/>
        </authorList>
    </citation>
    <scope>NUCLEOTIDE SEQUENCE [LARGE SCALE GENOMIC DNA]</scope>
    <source>
        <strain evidence="1 2">ICMP 19927</strain>
    </source>
</reference>
<dbReference type="SUPFAM" id="SSF69118">
    <property type="entry name" value="AhpD-like"/>
    <property type="match status" value="1"/>
</dbReference>
<evidence type="ECO:0000313" key="1">
    <source>
        <dbReference type="EMBL" id="OSS43479.1"/>
    </source>
</evidence>
<protein>
    <submittedName>
        <fullName evidence="1">Uncharacterized protein</fullName>
    </submittedName>
</protein>